<dbReference type="AlphaFoldDB" id="A0A8C4WPJ0"/>
<evidence type="ECO:0000313" key="4">
    <source>
        <dbReference type="Proteomes" id="UP000694390"/>
    </source>
</evidence>
<dbReference type="PANTHER" id="PTHR10201">
    <property type="entry name" value="MATRIX METALLOPROTEINASE"/>
    <property type="match status" value="1"/>
</dbReference>
<dbReference type="GO" id="GO:0030198">
    <property type="term" value="P:extracellular matrix organization"/>
    <property type="evidence" value="ECO:0007669"/>
    <property type="project" value="TreeGrafter"/>
</dbReference>
<keyword evidence="1" id="KW-0645">Protease</keyword>
<dbReference type="InterPro" id="IPR036365">
    <property type="entry name" value="PGBD-like_sf"/>
</dbReference>
<dbReference type="GO" id="GO:0004222">
    <property type="term" value="F:metalloendopeptidase activity"/>
    <property type="evidence" value="ECO:0007669"/>
    <property type="project" value="TreeGrafter"/>
</dbReference>
<reference evidence="3" key="2">
    <citation type="submission" date="2025-08" db="UniProtKB">
        <authorList>
            <consortium name="Ensembl"/>
        </authorList>
    </citation>
    <scope>IDENTIFICATION</scope>
</reference>
<dbReference type="Gene3D" id="1.10.101.10">
    <property type="entry name" value="PGBD-like superfamily/PGBD"/>
    <property type="match status" value="1"/>
</dbReference>
<sequence length="169" mass="19488">MFQYFQTTSLCWLESEWPNNVIRPILPAEKEESLLAQVVGLVLLGQEDQFCDFCPHSKQHPHSCMFLEKYGYFDEPAPNGPTSEQFAEAVREFQWVTHLPLSGVLDTSTLHQMNLPRCGVSDAESHAAWAERVRALLSGRRAKTRRGKRYVFTRHCCSWHRKIFTGQTC</sequence>
<evidence type="ECO:0000259" key="2">
    <source>
        <dbReference type="Pfam" id="PF01471"/>
    </source>
</evidence>
<keyword evidence="1" id="KW-0378">Hydrolase</keyword>
<keyword evidence="4" id="KW-1185">Reference proteome</keyword>
<evidence type="ECO:0000313" key="3">
    <source>
        <dbReference type="Ensembl" id="ENSGEVP00005019111.1"/>
    </source>
</evidence>
<dbReference type="InterPro" id="IPR036366">
    <property type="entry name" value="PGBDSf"/>
</dbReference>
<dbReference type="GO" id="GO:0030574">
    <property type="term" value="P:collagen catabolic process"/>
    <property type="evidence" value="ECO:0007669"/>
    <property type="project" value="TreeGrafter"/>
</dbReference>
<dbReference type="Proteomes" id="UP000694390">
    <property type="component" value="Chromosome 17"/>
</dbReference>
<name>A0A8C4WPJ0_9SAUR</name>
<keyword evidence="1" id="KW-0482">Metalloprotease</keyword>
<feature type="domain" description="Peptidoglycan binding-like" evidence="2">
    <location>
        <begin position="67"/>
        <end position="113"/>
    </location>
</feature>
<reference evidence="3" key="3">
    <citation type="submission" date="2025-09" db="UniProtKB">
        <authorList>
            <consortium name="Ensembl"/>
        </authorList>
    </citation>
    <scope>IDENTIFICATION</scope>
</reference>
<dbReference type="Ensembl" id="ENSGEVT00005020083.1">
    <property type="protein sequence ID" value="ENSGEVP00005019111.1"/>
    <property type="gene ID" value="ENSGEVG00005013548.1"/>
</dbReference>
<dbReference type="GO" id="GO:0005615">
    <property type="term" value="C:extracellular space"/>
    <property type="evidence" value="ECO:0007669"/>
    <property type="project" value="TreeGrafter"/>
</dbReference>
<dbReference type="PANTHER" id="PTHR10201:SF298">
    <property type="entry name" value="MATRIX METALLOPROTEINASE-28"/>
    <property type="match status" value="1"/>
</dbReference>
<organism evidence="3 4">
    <name type="scientific">Gopherus evgoodei</name>
    <name type="common">Goodes thornscrub tortoise</name>
    <dbReference type="NCBI Taxonomy" id="1825980"/>
    <lineage>
        <taxon>Eukaryota</taxon>
        <taxon>Metazoa</taxon>
        <taxon>Chordata</taxon>
        <taxon>Craniata</taxon>
        <taxon>Vertebrata</taxon>
        <taxon>Euteleostomi</taxon>
        <taxon>Archelosauria</taxon>
        <taxon>Testudinata</taxon>
        <taxon>Testudines</taxon>
        <taxon>Cryptodira</taxon>
        <taxon>Durocryptodira</taxon>
        <taxon>Testudinoidea</taxon>
        <taxon>Testudinidae</taxon>
        <taxon>Gopherus</taxon>
    </lineage>
</organism>
<dbReference type="OrthoDB" id="406838at2759"/>
<reference evidence="3" key="1">
    <citation type="submission" date="2019-06" db="EMBL/GenBank/DDBJ databases">
        <title>G10K-VGP Goodes thornscrub tortoise genome, primary haplotype.</title>
        <authorList>
            <person name="Murphy B."/>
            <person name="Edwards T."/>
            <person name="Rhie A."/>
            <person name="Koren S."/>
            <person name="Phillippy A."/>
            <person name="Fedrigo O."/>
            <person name="Haase B."/>
            <person name="Mountcastle J."/>
            <person name="Lewin H."/>
            <person name="Damas J."/>
            <person name="Howe K."/>
            <person name="Formenti G."/>
            <person name="Myers G."/>
            <person name="Durbin R."/>
            <person name="Jarvis E.D."/>
        </authorList>
    </citation>
    <scope>NUCLEOTIDE SEQUENCE [LARGE SCALE GENOMIC DNA]</scope>
</reference>
<proteinExistence type="predicted"/>
<dbReference type="Pfam" id="PF01471">
    <property type="entry name" value="PG_binding_1"/>
    <property type="match status" value="1"/>
</dbReference>
<dbReference type="SUPFAM" id="SSF47090">
    <property type="entry name" value="PGBD-like"/>
    <property type="match status" value="1"/>
</dbReference>
<dbReference type="InterPro" id="IPR002477">
    <property type="entry name" value="Peptidoglycan-bd-like"/>
</dbReference>
<accession>A0A8C4WPJ0</accession>
<gene>
    <name evidence="3" type="primary">MMP28</name>
</gene>
<evidence type="ECO:0000256" key="1">
    <source>
        <dbReference type="ARBA" id="ARBA00023049"/>
    </source>
</evidence>
<dbReference type="GeneTree" id="ENSGT00940000159596"/>
<protein>
    <submittedName>
        <fullName evidence="3">Matrix metallopeptidase 28</fullName>
    </submittedName>
</protein>